<evidence type="ECO:0000256" key="2">
    <source>
        <dbReference type="ARBA" id="ARBA00022723"/>
    </source>
</evidence>
<dbReference type="SUPFAM" id="SSF53706">
    <property type="entry name" value="Formate dehydrogenase/DMSO reductase, domains 1-3"/>
    <property type="match status" value="1"/>
</dbReference>
<dbReference type="GO" id="GO:0043546">
    <property type="term" value="F:molybdopterin cofactor binding"/>
    <property type="evidence" value="ECO:0007669"/>
    <property type="project" value="InterPro"/>
</dbReference>
<dbReference type="Gene3D" id="3.40.50.740">
    <property type="match status" value="1"/>
</dbReference>
<evidence type="ECO:0000256" key="3">
    <source>
        <dbReference type="ARBA" id="ARBA00023004"/>
    </source>
</evidence>
<keyword evidence="4" id="KW-0411">Iron-sulfur</keyword>
<dbReference type="Pfam" id="PF00384">
    <property type="entry name" value="Molybdopterin"/>
    <property type="match status" value="1"/>
</dbReference>
<dbReference type="PANTHER" id="PTHR43742:SF6">
    <property type="entry name" value="OXIDOREDUCTASE YYAE-RELATED"/>
    <property type="match status" value="1"/>
</dbReference>
<evidence type="ECO:0000313" key="6">
    <source>
        <dbReference type="EMBL" id="SVA45406.1"/>
    </source>
</evidence>
<dbReference type="PANTHER" id="PTHR43742">
    <property type="entry name" value="TRIMETHYLAMINE-N-OXIDE REDUCTASE"/>
    <property type="match status" value="1"/>
</dbReference>
<evidence type="ECO:0000259" key="5">
    <source>
        <dbReference type="SMART" id="SM00926"/>
    </source>
</evidence>
<dbReference type="InterPro" id="IPR006656">
    <property type="entry name" value="Mopterin_OxRdtase"/>
</dbReference>
<keyword evidence="3" id="KW-0408">Iron</keyword>
<comment type="similarity">
    <text evidence="1">Belongs to the prokaryotic molybdopterin-containing oxidoreductase family.</text>
</comment>
<dbReference type="Pfam" id="PF04879">
    <property type="entry name" value="Molybdop_Fe4S4"/>
    <property type="match status" value="1"/>
</dbReference>
<dbReference type="SMART" id="SM00926">
    <property type="entry name" value="Molybdop_Fe4S4"/>
    <property type="match status" value="1"/>
</dbReference>
<dbReference type="InterPro" id="IPR006963">
    <property type="entry name" value="Mopterin_OxRdtase_4Fe-4S_dom"/>
</dbReference>
<feature type="non-terminal residue" evidence="6">
    <location>
        <position position="1"/>
    </location>
</feature>
<dbReference type="GO" id="GO:0016491">
    <property type="term" value="F:oxidoreductase activity"/>
    <property type="evidence" value="ECO:0007669"/>
    <property type="project" value="InterPro"/>
</dbReference>
<gene>
    <name evidence="6" type="ORF">METZ01_LOCUS98260</name>
</gene>
<dbReference type="AlphaFoldDB" id="A0A381VYP6"/>
<keyword evidence="2" id="KW-0479">Metal-binding</keyword>
<dbReference type="Pfam" id="PF01568">
    <property type="entry name" value="Molydop_binding"/>
    <property type="match status" value="1"/>
</dbReference>
<dbReference type="GO" id="GO:0046872">
    <property type="term" value="F:metal ion binding"/>
    <property type="evidence" value="ECO:0007669"/>
    <property type="project" value="UniProtKB-KW"/>
</dbReference>
<organism evidence="6">
    <name type="scientific">marine metagenome</name>
    <dbReference type="NCBI Taxonomy" id="408172"/>
    <lineage>
        <taxon>unclassified sequences</taxon>
        <taxon>metagenomes</taxon>
        <taxon>ecological metagenomes</taxon>
    </lineage>
</organism>
<feature type="domain" description="4Fe-4S Mo/W bis-MGD-type" evidence="5">
    <location>
        <begin position="9"/>
        <end position="62"/>
    </location>
</feature>
<dbReference type="InterPro" id="IPR050612">
    <property type="entry name" value="Prok_Mopterin_Oxidored"/>
</dbReference>
<accession>A0A381VYP6</accession>
<dbReference type="Gene3D" id="3.40.228.10">
    <property type="entry name" value="Dimethylsulfoxide Reductase, domain 2"/>
    <property type="match status" value="1"/>
</dbReference>
<reference evidence="6" key="1">
    <citation type="submission" date="2018-05" db="EMBL/GenBank/DDBJ databases">
        <authorList>
            <person name="Lanie J.A."/>
            <person name="Ng W.-L."/>
            <person name="Kazmierczak K.M."/>
            <person name="Andrzejewski T.M."/>
            <person name="Davidsen T.M."/>
            <person name="Wayne K.J."/>
            <person name="Tettelin H."/>
            <person name="Glass J.I."/>
            <person name="Rusch D."/>
            <person name="Podicherti R."/>
            <person name="Tsui H.-C.T."/>
            <person name="Winkler M.E."/>
        </authorList>
    </citation>
    <scope>NUCLEOTIDE SEQUENCE</scope>
</reference>
<dbReference type="InterPro" id="IPR006657">
    <property type="entry name" value="MoPterin_dinucl-bd_dom"/>
</dbReference>
<dbReference type="GO" id="GO:0051536">
    <property type="term" value="F:iron-sulfur cluster binding"/>
    <property type="evidence" value="ECO:0007669"/>
    <property type="project" value="UniProtKB-KW"/>
</dbReference>
<evidence type="ECO:0000256" key="1">
    <source>
        <dbReference type="ARBA" id="ARBA00010312"/>
    </source>
</evidence>
<dbReference type="Gene3D" id="2.20.25.90">
    <property type="entry name" value="ADC-like domains"/>
    <property type="match status" value="1"/>
</dbReference>
<name>A0A381VYP6_9ZZZZ</name>
<dbReference type="Gene3D" id="2.40.40.20">
    <property type="match status" value="1"/>
</dbReference>
<protein>
    <recommendedName>
        <fullName evidence="5">4Fe-4S Mo/W bis-MGD-type domain-containing protein</fullName>
    </recommendedName>
</protein>
<evidence type="ECO:0000256" key="4">
    <source>
        <dbReference type="ARBA" id="ARBA00023014"/>
    </source>
</evidence>
<dbReference type="SUPFAM" id="SSF50692">
    <property type="entry name" value="ADC-like"/>
    <property type="match status" value="1"/>
</dbReference>
<proteinExistence type="inferred from homology"/>
<dbReference type="EMBL" id="UINC01010186">
    <property type="protein sequence ID" value="SVA45406.1"/>
    <property type="molecule type" value="Genomic_DNA"/>
</dbReference>
<dbReference type="InterPro" id="IPR009010">
    <property type="entry name" value="Asp_de-COase-like_dom_sf"/>
</dbReference>
<sequence length="779" mass="87027">VNKHLQPSENLKQVVCSSCDGFCPLAVKVEDGRVVKVTTRDHPFLKDVICMKGAFAPKSFSHPERLMHPLKRVGERGGGEWQQVTWDQAMDDIATRLQKIVELHGPEALAVSGSNANISLDNGLTRRFMNLLGTPNFISGVAYCMGNTAAVNRLVQGWYPRSDILNAKCIVLFGHDPRRHSWTLEYKSIRMAQAGGAKLIVLDPRKSGNAESADIWLPLRAGTDAAMTFGWLNVILEEELYDKEFARDWTHGFDQFAERVRQYPLDRVAKITGVDSELIAQAARMYAANTPAAIPWSPITDQQVSSTSAIRLQVALKALTGNVDVKGGEMMVGFNPSIRSDTELELHGNLPDGQKAKQLGANQFPVFTYRGMEALGDATEKVWGSRWANLIMGCYMANPMAVFKAMATSDPYPVKAFFALANNTLMSYANTQRIHEALMNQDLIVAYEHMMTPTAQLADYVLPGDSWLERPSMMAGVSDQAMEPPGECKDFVYFWYELAQRMGLAEQFPWQTPEELLDYRLEPSNTTWAETVANNRLPKVDFKERKYLRTGFATPTGKVELYSTVLEELGFDPLPYYREAAEPSDEFPMSMFIGLPDDEYYRTGGRHIPELRQRAQDPTLFLNFGDAEELGLKDGDWAEVSTRTGTMQGRALVRSSMPKGLVRVPHGWWKPESRRGLENMSGMWSFADAQITADEDSDLIDLEQGIPHMKGAPCRVTKLNQAQLADLESVYGPTDNLPRGPEGKTLKTNNATAGYMQDDFSDDVEFEAVELSLYARSTI</sequence>